<dbReference type="EMBL" id="BKZV01000001">
    <property type="protein sequence ID" value="GER82602.1"/>
    <property type="molecule type" value="Genomic_DNA"/>
</dbReference>
<keyword evidence="3 8" id="KW-0489">Methyltransferase</keyword>
<dbReference type="InterPro" id="IPR002052">
    <property type="entry name" value="DNA_methylase_N6_adenine_CS"/>
</dbReference>
<dbReference type="GO" id="GO:0003676">
    <property type="term" value="F:nucleic acid binding"/>
    <property type="evidence" value="ECO:0007669"/>
    <property type="project" value="InterPro"/>
</dbReference>
<dbReference type="PANTHER" id="PTHR33841:SF5">
    <property type="entry name" value="DNA METHYLASE (MODIFICATION METHYLASE) (METHYLTRANSFERASE)-RELATED"/>
    <property type="match status" value="1"/>
</dbReference>
<dbReference type="PRINTS" id="PR00507">
    <property type="entry name" value="N12N6MTFRASE"/>
</dbReference>
<evidence type="ECO:0000259" key="7">
    <source>
        <dbReference type="Pfam" id="PF07669"/>
    </source>
</evidence>
<keyword evidence="5" id="KW-0949">S-adenosyl-L-methionine</keyword>
<dbReference type="Proteomes" id="UP000334820">
    <property type="component" value="Unassembled WGS sequence"/>
</dbReference>
<name>A0A5J4K6B1_9CHLR</name>
<dbReference type="GO" id="GO:0006304">
    <property type="term" value="P:DNA modification"/>
    <property type="evidence" value="ECO:0007669"/>
    <property type="project" value="InterPro"/>
</dbReference>
<dbReference type="InterPro" id="IPR011639">
    <property type="entry name" value="MethylTrfase_TaqI-like_dom"/>
</dbReference>
<dbReference type="Pfam" id="PF07669">
    <property type="entry name" value="Eco57I"/>
    <property type="match status" value="1"/>
</dbReference>
<dbReference type="InterPro" id="IPR050953">
    <property type="entry name" value="N4_N6_ade-DNA_methylase"/>
</dbReference>
<dbReference type="InterPro" id="IPR029063">
    <property type="entry name" value="SAM-dependent_MTases_sf"/>
</dbReference>
<keyword evidence="9" id="KW-1185">Reference proteome</keyword>
<comment type="similarity">
    <text evidence="1">Belongs to the N(4)/N(6)-methyltransferase family.</text>
</comment>
<proteinExistence type="inferred from homology"/>
<keyword evidence="4 8" id="KW-0808">Transferase</keyword>
<dbReference type="GO" id="GO:0032259">
    <property type="term" value="P:methylation"/>
    <property type="evidence" value="ECO:0007669"/>
    <property type="project" value="UniProtKB-KW"/>
</dbReference>
<dbReference type="AlphaFoldDB" id="A0A5J4K6B1"/>
<reference evidence="8 9" key="1">
    <citation type="journal article" date="2019" name="Int. J. Syst. Evol. Microbiol.">
        <title>Thermogemmatispora aurantia sp. nov. and Thermogemmatispora argillosa sp. nov., within the class Ktedonobacteria, and emended description of the genus Thermogemmatispora.</title>
        <authorList>
            <person name="Zheng Y."/>
            <person name="Wang C.M."/>
            <person name="Sakai Y."/>
            <person name="Abe K."/>
            <person name="Yokota A."/>
            <person name="Yabe S."/>
        </authorList>
    </citation>
    <scope>NUCLEOTIDE SEQUENCE [LARGE SCALE GENOMIC DNA]</scope>
    <source>
        <strain evidence="8 9">A1-2</strain>
    </source>
</reference>
<dbReference type="EC" id="2.1.1.72" evidence="2"/>
<evidence type="ECO:0000256" key="6">
    <source>
        <dbReference type="ARBA" id="ARBA00047942"/>
    </source>
</evidence>
<gene>
    <name evidence="8" type="ORF">KTAU_12390</name>
</gene>
<dbReference type="GO" id="GO:0009007">
    <property type="term" value="F:site-specific DNA-methyltransferase (adenine-specific) activity"/>
    <property type="evidence" value="ECO:0007669"/>
    <property type="project" value="UniProtKB-EC"/>
</dbReference>
<dbReference type="PANTHER" id="PTHR33841">
    <property type="entry name" value="DNA METHYLTRANSFERASE YEEA-RELATED"/>
    <property type="match status" value="1"/>
</dbReference>
<dbReference type="SUPFAM" id="SSF53335">
    <property type="entry name" value="S-adenosyl-L-methionine-dependent methyltransferases"/>
    <property type="match status" value="1"/>
</dbReference>
<protein>
    <recommendedName>
        <fullName evidence="2">site-specific DNA-methyltransferase (adenine-specific)</fullName>
        <ecNumber evidence="2">2.1.1.72</ecNumber>
    </recommendedName>
</protein>
<evidence type="ECO:0000256" key="2">
    <source>
        <dbReference type="ARBA" id="ARBA00011900"/>
    </source>
</evidence>
<dbReference type="Gene3D" id="3.40.50.150">
    <property type="entry name" value="Vaccinia Virus protein VP39"/>
    <property type="match status" value="1"/>
</dbReference>
<accession>A0A5J4K6B1</accession>
<dbReference type="RefSeq" id="WP_151727430.1">
    <property type="nucleotide sequence ID" value="NZ_BKZV01000001.1"/>
</dbReference>
<evidence type="ECO:0000313" key="9">
    <source>
        <dbReference type="Proteomes" id="UP000334820"/>
    </source>
</evidence>
<evidence type="ECO:0000256" key="1">
    <source>
        <dbReference type="ARBA" id="ARBA00006594"/>
    </source>
</evidence>
<evidence type="ECO:0000313" key="8">
    <source>
        <dbReference type="EMBL" id="GER82602.1"/>
    </source>
</evidence>
<evidence type="ECO:0000256" key="3">
    <source>
        <dbReference type="ARBA" id="ARBA00022603"/>
    </source>
</evidence>
<comment type="catalytic activity">
    <reaction evidence="6">
        <text>a 2'-deoxyadenosine in DNA + S-adenosyl-L-methionine = an N(6)-methyl-2'-deoxyadenosine in DNA + S-adenosyl-L-homocysteine + H(+)</text>
        <dbReference type="Rhea" id="RHEA:15197"/>
        <dbReference type="Rhea" id="RHEA-COMP:12418"/>
        <dbReference type="Rhea" id="RHEA-COMP:12419"/>
        <dbReference type="ChEBI" id="CHEBI:15378"/>
        <dbReference type="ChEBI" id="CHEBI:57856"/>
        <dbReference type="ChEBI" id="CHEBI:59789"/>
        <dbReference type="ChEBI" id="CHEBI:90615"/>
        <dbReference type="ChEBI" id="CHEBI:90616"/>
        <dbReference type="EC" id="2.1.1.72"/>
    </reaction>
</comment>
<sequence>MIDAAGRERRRLPAALQLALPLVARAPQEGVGRSEPGPVTGETPLTTTGAVATRAAVVELMLDLAGYREAETLTDRLALEPAAGEGAFLLALARRLLASWQRQGRPACDLVPALLAYELDEGRASQARQALCQLLADYGFGAQEAQRLAASWLRTGDFLVDAPSLPAADLVVGNPPYVRPEALPRERLSLYRSLYRTMRGRADLYVAFLEAALWRLKPGALCAFICPDRWLFNQYGAGLRRLVAEAFSLELVLEMHRAAPFAQAVTAYPAITLIRRARQGHLVLAQFSEEEPAASEEEAASRLRGLAGALEAVRQGQGVASALPAGLRATRVEMAGPLSAELGVDWSGPVLAPERLALLRRLEERFPPLESEETGTTVGIGLATGLDEVFITSDSRLVEPSRLLPLALRGDTADGVLRWSGHYLVNPWLPEGLVPLEDFPRLRAYFSRHAEALKRRYVARRSPQQWYRTIDRVQFGLIGRHKLYVPDIARRLEPVLDEGQTYPHHNLYVICSGSWDLEALGGLLLSDVALFFVACYGVRMRGGYYRFQAQYLRRIRLPRPAEVTPRQRQGLVTAFRQRDRRLATRIALELYGIEAFPMEELTGDNQ</sequence>
<feature type="domain" description="Type II methyltransferase M.TaqI-like" evidence="7">
    <location>
        <begin position="169"/>
        <end position="255"/>
    </location>
</feature>
<comment type="caution">
    <text evidence="8">The sequence shown here is derived from an EMBL/GenBank/DDBJ whole genome shotgun (WGS) entry which is preliminary data.</text>
</comment>
<evidence type="ECO:0000256" key="5">
    <source>
        <dbReference type="ARBA" id="ARBA00022691"/>
    </source>
</evidence>
<dbReference type="PROSITE" id="PS00092">
    <property type="entry name" value="N6_MTASE"/>
    <property type="match status" value="1"/>
</dbReference>
<evidence type="ECO:0000256" key="4">
    <source>
        <dbReference type="ARBA" id="ARBA00022679"/>
    </source>
</evidence>
<organism evidence="8 9">
    <name type="scientific">Thermogemmatispora aurantia</name>
    <dbReference type="NCBI Taxonomy" id="2045279"/>
    <lineage>
        <taxon>Bacteria</taxon>
        <taxon>Bacillati</taxon>
        <taxon>Chloroflexota</taxon>
        <taxon>Ktedonobacteria</taxon>
        <taxon>Thermogemmatisporales</taxon>
        <taxon>Thermogemmatisporaceae</taxon>
        <taxon>Thermogemmatispora</taxon>
    </lineage>
</organism>